<sequence length="261" mass="29007">MDGNQLSADERRTKYSVPAVEKALDIIEYLSDKAVPLTQTQLARALGRQPGELFRMLTCLETRGYLRRDEVSGGYALTLKLFELSRTHSPYDELLTVARPLMRQLADEVRETCHLSTLHQNQILVLAQEESPKPIRLSVEAGSLHPVLVTTSGRILLANMPDAARDAVLGEATDFFQRGEDERNTFLTRLLNIRQRGYEIADGERFVGGLDIGTLIGTPRSHVKAALIITTLKRADGPDLEAMLPVLQRYAQTIGERAGLS</sequence>
<proteinExistence type="predicted"/>
<dbReference type="InterPro" id="IPR050707">
    <property type="entry name" value="HTH_MetabolicPath_Reg"/>
</dbReference>
<dbReference type="InterPro" id="IPR005471">
    <property type="entry name" value="Tscrpt_reg_IclR_N"/>
</dbReference>
<dbReference type="InterPro" id="IPR029016">
    <property type="entry name" value="GAF-like_dom_sf"/>
</dbReference>
<dbReference type="GO" id="GO:0003677">
    <property type="term" value="F:DNA binding"/>
    <property type="evidence" value="ECO:0007669"/>
    <property type="project" value="UniProtKB-KW"/>
</dbReference>
<comment type="caution">
    <text evidence="6">The sequence shown here is derived from an EMBL/GenBank/DDBJ whole genome shotgun (WGS) entry which is preliminary data.</text>
</comment>
<dbReference type="AlphaFoldDB" id="W9H4I3"/>
<dbReference type="Proteomes" id="UP000019486">
    <property type="component" value="Unassembled WGS sequence"/>
</dbReference>
<dbReference type="SMART" id="SM00346">
    <property type="entry name" value="HTH_ICLR"/>
    <property type="match status" value="1"/>
</dbReference>
<dbReference type="GO" id="GO:0045892">
    <property type="term" value="P:negative regulation of DNA-templated transcription"/>
    <property type="evidence" value="ECO:0007669"/>
    <property type="project" value="TreeGrafter"/>
</dbReference>
<dbReference type="RefSeq" id="WP_037456964.1">
    <property type="nucleotide sequence ID" value="NZ_AVFL01000017.1"/>
</dbReference>
<name>W9H4I3_9PROT</name>
<evidence type="ECO:0000256" key="2">
    <source>
        <dbReference type="ARBA" id="ARBA00023125"/>
    </source>
</evidence>
<dbReference type="GO" id="GO:0003700">
    <property type="term" value="F:DNA-binding transcription factor activity"/>
    <property type="evidence" value="ECO:0007669"/>
    <property type="project" value="TreeGrafter"/>
</dbReference>
<gene>
    <name evidence="6" type="ORF">N825_12615</name>
</gene>
<evidence type="ECO:0000256" key="1">
    <source>
        <dbReference type="ARBA" id="ARBA00023015"/>
    </source>
</evidence>
<dbReference type="InterPro" id="IPR014757">
    <property type="entry name" value="Tscrpt_reg_IclR_C"/>
</dbReference>
<dbReference type="Gene3D" id="3.30.450.40">
    <property type="match status" value="1"/>
</dbReference>
<dbReference type="PATRIC" id="fig|1385369.3.peg.4414"/>
<dbReference type="InterPro" id="IPR036390">
    <property type="entry name" value="WH_DNA-bd_sf"/>
</dbReference>
<keyword evidence="7" id="KW-1185">Reference proteome</keyword>
<dbReference type="PROSITE" id="PS51078">
    <property type="entry name" value="ICLR_ED"/>
    <property type="match status" value="1"/>
</dbReference>
<dbReference type="EMBL" id="AVFL01000017">
    <property type="protein sequence ID" value="EWY38648.1"/>
    <property type="molecule type" value="Genomic_DNA"/>
</dbReference>
<dbReference type="Gene3D" id="1.10.10.10">
    <property type="entry name" value="Winged helix-like DNA-binding domain superfamily/Winged helix DNA-binding domain"/>
    <property type="match status" value="1"/>
</dbReference>
<keyword evidence="3" id="KW-0804">Transcription</keyword>
<dbReference type="InterPro" id="IPR036388">
    <property type="entry name" value="WH-like_DNA-bd_sf"/>
</dbReference>
<dbReference type="SUPFAM" id="SSF46785">
    <property type="entry name" value="Winged helix' DNA-binding domain"/>
    <property type="match status" value="1"/>
</dbReference>
<dbReference type="Pfam" id="PF09339">
    <property type="entry name" value="HTH_IclR"/>
    <property type="match status" value="1"/>
</dbReference>
<dbReference type="PANTHER" id="PTHR30136:SF7">
    <property type="entry name" value="HTH-TYPE TRANSCRIPTIONAL REGULATOR KDGR-RELATED"/>
    <property type="match status" value="1"/>
</dbReference>
<feature type="domain" description="HTH iclR-type" evidence="4">
    <location>
        <begin position="17"/>
        <end position="79"/>
    </location>
</feature>
<dbReference type="STRING" id="1385369.N825_12615"/>
<keyword evidence="2" id="KW-0238">DNA-binding</keyword>
<keyword evidence="1" id="KW-0805">Transcription regulation</keyword>
<protein>
    <recommendedName>
        <fullName evidence="8">IclR family transcriptional regulator</fullName>
    </recommendedName>
</protein>
<evidence type="ECO:0000259" key="4">
    <source>
        <dbReference type="PROSITE" id="PS51077"/>
    </source>
</evidence>
<reference evidence="6 7" key="1">
    <citation type="submission" date="2013-08" db="EMBL/GenBank/DDBJ databases">
        <title>The genome sequence of Skermanella stibiiresistens.</title>
        <authorList>
            <person name="Zhu W."/>
            <person name="Wang G."/>
        </authorList>
    </citation>
    <scope>NUCLEOTIDE SEQUENCE [LARGE SCALE GENOMIC DNA]</scope>
    <source>
        <strain evidence="6 7">SB22</strain>
    </source>
</reference>
<accession>W9H4I3</accession>
<evidence type="ECO:0008006" key="8">
    <source>
        <dbReference type="Google" id="ProtNLM"/>
    </source>
</evidence>
<dbReference type="PROSITE" id="PS51077">
    <property type="entry name" value="HTH_ICLR"/>
    <property type="match status" value="1"/>
</dbReference>
<dbReference type="Pfam" id="PF01614">
    <property type="entry name" value="IclR_C"/>
    <property type="match status" value="1"/>
</dbReference>
<evidence type="ECO:0000313" key="7">
    <source>
        <dbReference type="Proteomes" id="UP000019486"/>
    </source>
</evidence>
<dbReference type="SUPFAM" id="SSF55781">
    <property type="entry name" value="GAF domain-like"/>
    <property type="match status" value="1"/>
</dbReference>
<evidence type="ECO:0000313" key="6">
    <source>
        <dbReference type="EMBL" id="EWY38648.1"/>
    </source>
</evidence>
<evidence type="ECO:0000259" key="5">
    <source>
        <dbReference type="PROSITE" id="PS51078"/>
    </source>
</evidence>
<evidence type="ECO:0000256" key="3">
    <source>
        <dbReference type="ARBA" id="ARBA00023163"/>
    </source>
</evidence>
<organism evidence="6 7">
    <name type="scientific">Skermanella stibiiresistens SB22</name>
    <dbReference type="NCBI Taxonomy" id="1385369"/>
    <lineage>
        <taxon>Bacteria</taxon>
        <taxon>Pseudomonadati</taxon>
        <taxon>Pseudomonadota</taxon>
        <taxon>Alphaproteobacteria</taxon>
        <taxon>Rhodospirillales</taxon>
        <taxon>Azospirillaceae</taxon>
        <taxon>Skermanella</taxon>
    </lineage>
</organism>
<feature type="domain" description="IclR-ED" evidence="5">
    <location>
        <begin position="80"/>
        <end position="260"/>
    </location>
</feature>
<dbReference type="PANTHER" id="PTHR30136">
    <property type="entry name" value="HELIX-TURN-HELIX TRANSCRIPTIONAL REGULATOR, ICLR FAMILY"/>
    <property type="match status" value="1"/>
</dbReference>